<evidence type="ECO:0000256" key="5">
    <source>
        <dbReference type="ARBA" id="ARBA00023136"/>
    </source>
</evidence>
<dbReference type="InterPro" id="IPR022930">
    <property type="entry name" value="UPF0316"/>
</dbReference>
<evidence type="ECO:0000256" key="6">
    <source>
        <dbReference type="HAMAP-Rule" id="MF_01515"/>
    </source>
</evidence>
<sequence length="203" mass="22789">MESFFIEHFGISSEQFRWFVLPAMIFLARVSDVSIATVRIMFVMNGKRKIATFLGFFESLIWLLAIGQIFQYINNPISYVAYAGGYATGTFVGMLIEGKLAVGMLIVRAILPELNPSLLTALSNEGFGYTLVDARGSRGNVKILFSVVERKRLPRFIERLRHYHPKAFYTVEQVRAAQEGIFPTAATTGSPVVNILRGLTKRK</sequence>
<feature type="transmembrane region" description="Helical" evidence="6">
    <location>
        <begin position="50"/>
        <end position="73"/>
    </location>
</feature>
<dbReference type="Pfam" id="PF18955">
    <property type="entry name" value="DUF5698"/>
    <property type="match status" value="1"/>
</dbReference>
<feature type="domain" description="DUF5698" evidence="8">
    <location>
        <begin position="37"/>
        <end position="94"/>
    </location>
</feature>
<dbReference type="CDD" id="cd16381">
    <property type="entry name" value="YitT_C_like_1"/>
    <property type="match status" value="1"/>
</dbReference>
<reference evidence="9 10" key="1">
    <citation type="submission" date="2020-03" db="EMBL/GenBank/DDBJ databases">
        <title>Genomic Encyclopedia of Type Strains, Phase IV (KMG-IV): sequencing the most valuable type-strain genomes for metagenomic binning, comparative biology and taxonomic classification.</title>
        <authorList>
            <person name="Goeker M."/>
        </authorList>
    </citation>
    <scope>NUCLEOTIDE SEQUENCE [LARGE SCALE GENOMIC DNA]</scope>
    <source>
        <strain evidence="9 10">DSM 5718</strain>
    </source>
</reference>
<dbReference type="PANTHER" id="PTHR40060:SF1">
    <property type="entry name" value="UPF0316 PROTEIN YEBE"/>
    <property type="match status" value="1"/>
</dbReference>
<keyword evidence="5 6" id="KW-0472">Membrane</keyword>
<keyword evidence="2 6" id="KW-1003">Cell membrane</keyword>
<dbReference type="EMBL" id="JAASRN010000001">
    <property type="protein sequence ID" value="NIK73204.1"/>
    <property type="molecule type" value="Genomic_DNA"/>
</dbReference>
<comment type="similarity">
    <text evidence="6">Belongs to the UPF0316 family.</text>
</comment>
<dbReference type="InterPro" id="IPR044035">
    <property type="entry name" value="DUF5698"/>
</dbReference>
<organism evidence="9 10">
    <name type="scientific">Thermonema lapsum</name>
    <dbReference type="NCBI Taxonomy" id="28195"/>
    <lineage>
        <taxon>Bacteria</taxon>
        <taxon>Pseudomonadati</taxon>
        <taxon>Bacteroidota</taxon>
        <taxon>Cytophagia</taxon>
        <taxon>Cytophagales</taxon>
        <taxon>Thermonemataceae</taxon>
        <taxon>Thermonema</taxon>
    </lineage>
</organism>
<dbReference type="AlphaFoldDB" id="A0A846MNX5"/>
<dbReference type="NCBIfam" id="NF003191">
    <property type="entry name" value="PRK04164.1-2"/>
    <property type="match status" value="1"/>
</dbReference>
<evidence type="ECO:0000256" key="3">
    <source>
        <dbReference type="ARBA" id="ARBA00022692"/>
    </source>
</evidence>
<gene>
    <name evidence="9" type="ORF">FHS56_000690</name>
</gene>
<dbReference type="HAMAP" id="MF_01515">
    <property type="entry name" value="UPF0316"/>
    <property type="match status" value="1"/>
</dbReference>
<name>A0A846MNX5_9BACT</name>
<feature type="domain" description="DUF2179" evidence="7">
    <location>
        <begin position="127"/>
        <end position="176"/>
    </location>
</feature>
<comment type="subcellular location">
    <subcellularLocation>
        <location evidence="1 6">Cell membrane</location>
        <topology evidence="1 6">Multi-pass membrane protein</topology>
    </subcellularLocation>
</comment>
<comment type="caution">
    <text evidence="9">The sequence shown here is derived from an EMBL/GenBank/DDBJ whole genome shotgun (WGS) entry which is preliminary data.</text>
</comment>
<dbReference type="Proteomes" id="UP000537126">
    <property type="component" value="Unassembled WGS sequence"/>
</dbReference>
<dbReference type="RefSeq" id="WP_166918469.1">
    <property type="nucleotide sequence ID" value="NZ_JAASRN010000001.1"/>
</dbReference>
<evidence type="ECO:0000259" key="8">
    <source>
        <dbReference type="Pfam" id="PF18955"/>
    </source>
</evidence>
<dbReference type="Pfam" id="PF10035">
    <property type="entry name" value="DUF2179"/>
    <property type="match status" value="1"/>
</dbReference>
<keyword evidence="10" id="KW-1185">Reference proteome</keyword>
<dbReference type="GO" id="GO:0005886">
    <property type="term" value="C:plasma membrane"/>
    <property type="evidence" value="ECO:0007669"/>
    <property type="project" value="UniProtKB-SubCell"/>
</dbReference>
<evidence type="ECO:0000259" key="7">
    <source>
        <dbReference type="Pfam" id="PF10035"/>
    </source>
</evidence>
<protein>
    <recommendedName>
        <fullName evidence="6">UPF0316 protein FHS56_000690</fullName>
    </recommendedName>
</protein>
<proteinExistence type="inferred from homology"/>
<dbReference type="InterPro" id="IPR019264">
    <property type="entry name" value="DUF2179"/>
</dbReference>
<keyword evidence="3 6" id="KW-0812">Transmembrane</keyword>
<dbReference type="PANTHER" id="PTHR40060">
    <property type="entry name" value="UPF0316 PROTEIN YEBE"/>
    <property type="match status" value="1"/>
</dbReference>
<evidence type="ECO:0000256" key="1">
    <source>
        <dbReference type="ARBA" id="ARBA00004651"/>
    </source>
</evidence>
<evidence type="ECO:0000256" key="2">
    <source>
        <dbReference type="ARBA" id="ARBA00022475"/>
    </source>
</evidence>
<keyword evidence="4 6" id="KW-1133">Transmembrane helix</keyword>
<evidence type="ECO:0000313" key="9">
    <source>
        <dbReference type="EMBL" id="NIK73204.1"/>
    </source>
</evidence>
<evidence type="ECO:0000256" key="4">
    <source>
        <dbReference type="ARBA" id="ARBA00022989"/>
    </source>
</evidence>
<feature type="transmembrane region" description="Helical" evidence="6">
    <location>
        <begin position="79"/>
        <end position="96"/>
    </location>
</feature>
<evidence type="ECO:0000313" key="10">
    <source>
        <dbReference type="Proteomes" id="UP000537126"/>
    </source>
</evidence>
<feature type="transmembrane region" description="Helical" evidence="6">
    <location>
        <begin position="16"/>
        <end position="38"/>
    </location>
</feature>
<accession>A0A846MNX5</accession>